<organism evidence="1 2">
    <name type="scientific">Lepeophtheirus salmonis</name>
    <name type="common">Salmon louse</name>
    <name type="synonym">Caligus salmonis</name>
    <dbReference type="NCBI Taxonomy" id="72036"/>
    <lineage>
        <taxon>Eukaryota</taxon>
        <taxon>Metazoa</taxon>
        <taxon>Ecdysozoa</taxon>
        <taxon>Arthropoda</taxon>
        <taxon>Crustacea</taxon>
        <taxon>Multicrustacea</taxon>
        <taxon>Hexanauplia</taxon>
        <taxon>Copepoda</taxon>
        <taxon>Siphonostomatoida</taxon>
        <taxon>Caligidae</taxon>
        <taxon>Lepeophtheirus</taxon>
    </lineage>
</organism>
<keyword evidence="2" id="KW-1185">Reference proteome</keyword>
<gene>
    <name evidence="1" type="ORF">LSAA_5774</name>
</gene>
<accession>A0A7R8H4M2</accession>
<evidence type="ECO:0000313" key="1">
    <source>
        <dbReference type="EMBL" id="CAF2861757.1"/>
    </source>
</evidence>
<reference evidence="1" key="1">
    <citation type="submission" date="2021-02" db="EMBL/GenBank/DDBJ databases">
        <authorList>
            <person name="Bekaert M."/>
        </authorList>
    </citation>
    <scope>NUCLEOTIDE SEQUENCE</scope>
    <source>
        <strain evidence="1">IoA-00</strain>
    </source>
</reference>
<name>A0A7R8H4M2_LEPSM</name>
<dbReference type="AlphaFoldDB" id="A0A7R8H4M2"/>
<sequence>MNPVGKDFLDLENDESETYPMCVRLLSGFQYLYIKEDKVVVNKKLHICKDNTFQSSVPQLYYNNSSIYSINSNKESTIYKLGDKQKTREQKYVVPYFCELCGNILEYCDCVLEIIRTRMIHIDRTSDRYQVQYLDGSDIVNLFVSRWIDFMQLTNINIKLNYYSIIEEQKIEMYCLYIYVVFYSLQLCLPLYTNIEIPTKV</sequence>
<evidence type="ECO:0000313" key="2">
    <source>
        <dbReference type="Proteomes" id="UP000675881"/>
    </source>
</evidence>
<protein>
    <submittedName>
        <fullName evidence="1">(salmon louse) hypothetical protein</fullName>
    </submittedName>
</protein>
<dbReference type="EMBL" id="HG994594">
    <property type="protein sequence ID" value="CAF2861757.1"/>
    <property type="molecule type" value="Genomic_DNA"/>
</dbReference>
<proteinExistence type="predicted"/>
<dbReference type="Proteomes" id="UP000675881">
    <property type="component" value="Chromosome 15"/>
</dbReference>